<dbReference type="Proteomes" id="UP000887579">
    <property type="component" value="Unplaced"/>
</dbReference>
<accession>A0AC34F3D3</accession>
<protein>
    <submittedName>
        <fullName evidence="2">GH16 domain-containing protein</fullName>
    </submittedName>
</protein>
<organism evidence="1 2">
    <name type="scientific">Panagrolaimus sp. ES5</name>
    <dbReference type="NCBI Taxonomy" id="591445"/>
    <lineage>
        <taxon>Eukaryota</taxon>
        <taxon>Metazoa</taxon>
        <taxon>Ecdysozoa</taxon>
        <taxon>Nematoda</taxon>
        <taxon>Chromadorea</taxon>
        <taxon>Rhabditida</taxon>
        <taxon>Tylenchina</taxon>
        <taxon>Panagrolaimomorpha</taxon>
        <taxon>Panagrolaimoidea</taxon>
        <taxon>Panagrolaimidae</taxon>
        <taxon>Panagrolaimus</taxon>
    </lineage>
</organism>
<reference evidence="2" key="1">
    <citation type="submission" date="2022-11" db="UniProtKB">
        <authorList>
            <consortium name="WormBaseParasite"/>
        </authorList>
    </citation>
    <scope>IDENTIFICATION</scope>
</reference>
<proteinExistence type="predicted"/>
<evidence type="ECO:0000313" key="1">
    <source>
        <dbReference type="Proteomes" id="UP000887579"/>
    </source>
</evidence>
<name>A0AC34F3D3_9BILA</name>
<evidence type="ECO:0000313" key="2">
    <source>
        <dbReference type="WBParaSite" id="ES5_v2.g11540.t1"/>
    </source>
</evidence>
<sequence>MKLFLLLFLGVLATSDAYKLKKTYEGNSFFDGFYFFTQSDPTHGVVRYVNKETAHNMGLIKVENGKVKISADSKNKYGGNDGRPSVRIHSNEKFNEEHMPVGPGTWPAYWFCGSNWPNNGEIDVLEGVDGNIYNSQTLHTNENCYMPLDASIFKGHWGKGPGGKISNDCYVNAAGESPNQGCSIQSENGLYGVPFNNGKGGVFAFEWNRESSMKIWIFKRNEIPADIKAGNPNPSKWGKPQAYFTIGKNCAANHFNNHELIINLTFCGDWAGNVYNGGMAACNNKVRTDPEAFKDAYWLINHIKYYSK</sequence>
<dbReference type="WBParaSite" id="ES5_v2.g11540.t1">
    <property type="protein sequence ID" value="ES5_v2.g11540.t1"/>
    <property type="gene ID" value="ES5_v2.g11540"/>
</dbReference>